<feature type="compositionally biased region" description="Acidic residues" evidence="1">
    <location>
        <begin position="627"/>
        <end position="640"/>
    </location>
</feature>
<feature type="region of interest" description="Disordered" evidence="1">
    <location>
        <begin position="264"/>
        <end position="329"/>
    </location>
</feature>
<sequence>MAQAVFDDGPMEEYLREAGEVPELMPGGSTVFAECGSPTFAVDGSQGNGYVAKVAIVIQSAVSKLANRTPRFVERFKYDIISSSLLCDTLSPANALRNPISPTFPGNISSRDSSIANDPATDLPALAADSVPPGDYWMSSVALVVVALCIGGGYYVVAVLAAGAALLTTRLENMDLGNDRRPTLNALRDLIHASNVWDSVIQECFNILEKDEQYGFSGLKDPVTPSSSLRVAVNTTIHTTQSQCDNVRQLFAALTTPSELSQLSEMYAPPSPEGKSPTEKRPLSLPLASPGPSPSKDDRLSPTSRRDKRSTWNGTYSSLASAGSPTPQFLRRREKRRSDLFSLLSASTTPASSFSEPVTPATPATGSLFGVQEEHDEKEMFDDSLDLSFDSDDSFGVAALDMQRNRQHAGYATVGARPMSSFYGSSKFTSIQPPRHPLSLSALQNSLQSALASKRYSCSHLLALRFEEDDEEGYWEDVRSVMSLLTSAFADAAARLTDSLEETERLRIKFENPSPESMPSHSRSTSLTGQQSRRRSRPISFAPMPSHMARFGAHVDAITSALNDARDNLEDCVDTLKAGHESVVDVQEHPALQAYERLRKELGIALRECERGREKLLDIVSPPSAAEADDDEGDGEDMDDLPSLGSSGHGHDQDQDQDNSSLEEMHQAPEHEPEVQVADEREEDILPPPGIEQVYEGEPVTLPEWTRERSKMSREERIRAAREKREQQQHVDSAKEKWGPTGEVVQELKDVIWKVGEKRRRLAIVPPPHHQPLLPPPQSPLPPIPTEHVLESGPGQFGLAL</sequence>
<dbReference type="AlphaFoldDB" id="A0A0D7B1J3"/>
<keyword evidence="2" id="KW-1133">Transmembrane helix</keyword>
<dbReference type="STRING" id="1314674.A0A0D7B1J3"/>
<reference evidence="3 4" key="1">
    <citation type="journal article" date="2015" name="Fungal Genet. Biol.">
        <title>Evolution of novel wood decay mechanisms in Agaricales revealed by the genome sequences of Fistulina hepatica and Cylindrobasidium torrendii.</title>
        <authorList>
            <person name="Floudas D."/>
            <person name="Held B.W."/>
            <person name="Riley R."/>
            <person name="Nagy L.G."/>
            <person name="Koehler G."/>
            <person name="Ransdell A.S."/>
            <person name="Younus H."/>
            <person name="Chow J."/>
            <person name="Chiniquy J."/>
            <person name="Lipzen A."/>
            <person name="Tritt A."/>
            <person name="Sun H."/>
            <person name="Haridas S."/>
            <person name="LaButti K."/>
            <person name="Ohm R.A."/>
            <person name="Kues U."/>
            <person name="Blanchette R.A."/>
            <person name="Grigoriev I.V."/>
            <person name="Minto R.E."/>
            <person name="Hibbett D.S."/>
        </authorList>
    </citation>
    <scope>NUCLEOTIDE SEQUENCE [LARGE SCALE GENOMIC DNA]</scope>
    <source>
        <strain evidence="3 4">FP15055 ss-10</strain>
    </source>
</reference>
<dbReference type="Proteomes" id="UP000054007">
    <property type="component" value="Unassembled WGS sequence"/>
</dbReference>
<evidence type="ECO:0000256" key="1">
    <source>
        <dbReference type="SAM" id="MobiDB-lite"/>
    </source>
</evidence>
<feature type="region of interest" description="Disordered" evidence="1">
    <location>
        <begin position="510"/>
        <end position="543"/>
    </location>
</feature>
<evidence type="ECO:0000313" key="4">
    <source>
        <dbReference type="Proteomes" id="UP000054007"/>
    </source>
</evidence>
<dbReference type="OrthoDB" id="21151at2759"/>
<keyword evidence="4" id="KW-1185">Reference proteome</keyword>
<protein>
    <recommendedName>
        <fullName evidence="5">Myosin-binding domain-containing protein</fullName>
    </recommendedName>
</protein>
<feature type="region of interest" description="Disordered" evidence="1">
    <location>
        <begin position="617"/>
        <end position="738"/>
    </location>
</feature>
<feature type="region of interest" description="Disordered" evidence="1">
    <location>
        <begin position="766"/>
        <end position="801"/>
    </location>
</feature>
<organism evidence="3 4">
    <name type="scientific">Cylindrobasidium torrendii FP15055 ss-10</name>
    <dbReference type="NCBI Taxonomy" id="1314674"/>
    <lineage>
        <taxon>Eukaryota</taxon>
        <taxon>Fungi</taxon>
        <taxon>Dikarya</taxon>
        <taxon>Basidiomycota</taxon>
        <taxon>Agaricomycotina</taxon>
        <taxon>Agaricomycetes</taxon>
        <taxon>Agaricomycetidae</taxon>
        <taxon>Agaricales</taxon>
        <taxon>Marasmiineae</taxon>
        <taxon>Physalacriaceae</taxon>
        <taxon>Cylindrobasidium</taxon>
    </lineage>
</organism>
<proteinExistence type="predicted"/>
<feature type="compositionally biased region" description="Polar residues" evidence="1">
    <location>
        <begin position="514"/>
        <end position="531"/>
    </location>
</feature>
<evidence type="ECO:0000256" key="2">
    <source>
        <dbReference type="SAM" id="Phobius"/>
    </source>
</evidence>
<dbReference type="EMBL" id="KN880700">
    <property type="protein sequence ID" value="KIY63376.1"/>
    <property type="molecule type" value="Genomic_DNA"/>
</dbReference>
<evidence type="ECO:0008006" key="5">
    <source>
        <dbReference type="Google" id="ProtNLM"/>
    </source>
</evidence>
<accession>A0A0D7B1J3</accession>
<evidence type="ECO:0000313" key="3">
    <source>
        <dbReference type="EMBL" id="KIY63376.1"/>
    </source>
</evidence>
<feature type="compositionally biased region" description="Basic and acidic residues" evidence="1">
    <location>
        <begin position="705"/>
        <end position="738"/>
    </location>
</feature>
<keyword evidence="2" id="KW-0472">Membrane</keyword>
<keyword evidence="2" id="KW-0812">Transmembrane</keyword>
<gene>
    <name evidence="3" type="ORF">CYLTODRAFT_446642</name>
</gene>
<feature type="compositionally biased region" description="Polar residues" evidence="1">
    <location>
        <begin position="311"/>
        <end position="327"/>
    </location>
</feature>
<feature type="compositionally biased region" description="Pro residues" evidence="1">
    <location>
        <begin position="766"/>
        <end position="785"/>
    </location>
</feature>
<feature type="compositionally biased region" description="Basic and acidic residues" evidence="1">
    <location>
        <begin position="663"/>
        <end position="674"/>
    </location>
</feature>
<name>A0A0D7B1J3_9AGAR</name>
<feature type="transmembrane region" description="Helical" evidence="2">
    <location>
        <begin position="141"/>
        <end position="167"/>
    </location>
</feature>